<organism evidence="6 7">
    <name type="scientific">Batrachochytrium dendrobatidis (strain JEL423)</name>
    <dbReference type="NCBI Taxonomy" id="403673"/>
    <lineage>
        <taxon>Eukaryota</taxon>
        <taxon>Fungi</taxon>
        <taxon>Fungi incertae sedis</taxon>
        <taxon>Chytridiomycota</taxon>
        <taxon>Chytridiomycota incertae sedis</taxon>
        <taxon>Chytridiomycetes</taxon>
        <taxon>Rhizophydiales</taxon>
        <taxon>Rhizophydiales incertae sedis</taxon>
        <taxon>Batrachochytrium</taxon>
    </lineage>
</organism>
<protein>
    <recommendedName>
        <fullName evidence="8">DUF423 domain-containing protein</fullName>
    </recommendedName>
</protein>
<evidence type="ECO:0000313" key="7">
    <source>
        <dbReference type="Proteomes" id="UP000077115"/>
    </source>
</evidence>
<evidence type="ECO:0000256" key="2">
    <source>
        <dbReference type="ARBA" id="ARBA00022692"/>
    </source>
</evidence>
<evidence type="ECO:0000256" key="4">
    <source>
        <dbReference type="ARBA" id="ARBA00023136"/>
    </source>
</evidence>
<evidence type="ECO:0000256" key="1">
    <source>
        <dbReference type="ARBA" id="ARBA00004141"/>
    </source>
</evidence>
<feature type="transmembrane region" description="Helical" evidence="5">
    <location>
        <begin position="110"/>
        <end position="130"/>
    </location>
</feature>
<dbReference type="EMBL" id="DS022304">
    <property type="protein sequence ID" value="OAJ40500.1"/>
    <property type="molecule type" value="Genomic_DNA"/>
</dbReference>
<dbReference type="PANTHER" id="PTHR43461">
    <property type="entry name" value="TRANSMEMBRANE PROTEIN 256"/>
    <property type="match status" value="1"/>
</dbReference>
<keyword evidence="4 5" id="KW-0472">Membrane</keyword>
<keyword evidence="2 5" id="KW-0812">Transmembrane</keyword>
<evidence type="ECO:0000313" key="6">
    <source>
        <dbReference type="EMBL" id="OAJ40500.1"/>
    </source>
</evidence>
<sequence length="131" mass="13977">MIASSSANLFWRVGSLLGATGVVCGAFGAHGLKKMLLKDPDSQKLIESWKTASQYQIGHAMVLLATSIRMRQVPNASSLAGWLFVTGIVGFSGSIYCLVMDRKKRISKVLGPVTPIGGMFLIAGWAALAFM</sequence>
<keyword evidence="3 5" id="KW-1133">Transmembrane helix</keyword>
<accession>A0A177WM24</accession>
<dbReference type="GO" id="GO:0016020">
    <property type="term" value="C:membrane"/>
    <property type="evidence" value="ECO:0007669"/>
    <property type="project" value="UniProtKB-SubCell"/>
</dbReference>
<dbReference type="Pfam" id="PF04241">
    <property type="entry name" value="DUF423"/>
    <property type="match status" value="1"/>
</dbReference>
<dbReference type="VEuPathDB" id="FungiDB:BDEG_24226"/>
<name>A0A177WM24_BATDL</name>
<dbReference type="AlphaFoldDB" id="A0A177WM24"/>
<evidence type="ECO:0000256" key="3">
    <source>
        <dbReference type="ARBA" id="ARBA00022989"/>
    </source>
</evidence>
<dbReference type="PANTHER" id="PTHR43461:SF1">
    <property type="entry name" value="TRANSMEMBRANE PROTEIN 256"/>
    <property type="match status" value="1"/>
</dbReference>
<dbReference type="OrthoDB" id="269173at2759"/>
<proteinExistence type="predicted"/>
<feature type="transmembrane region" description="Helical" evidence="5">
    <location>
        <begin position="79"/>
        <end position="98"/>
    </location>
</feature>
<comment type="subcellular location">
    <subcellularLocation>
        <location evidence="1">Membrane</location>
        <topology evidence="1">Multi-pass membrane protein</topology>
    </subcellularLocation>
</comment>
<dbReference type="eggNOG" id="KOG3472">
    <property type="taxonomic scope" value="Eukaryota"/>
</dbReference>
<gene>
    <name evidence="6" type="ORF">BDEG_24226</name>
</gene>
<reference evidence="6 7" key="2">
    <citation type="submission" date="2016-05" db="EMBL/GenBank/DDBJ databases">
        <title>Lineage-specific infection strategies underlie the spectrum of fungal disease in amphibians.</title>
        <authorList>
            <person name="Cuomo C.A."/>
            <person name="Farrer R.A."/>
            <person name="James T."/>
            <person name="Longcore J."/>
            <person name="Birren B."/>
        </authorList>
    </citation>
    <scope>NUCLEOTIDE SEQUENCE [LARGE SCALE GENOMIC DNA]</scope>
    <source>
        <strain evidence="6 7">JEL423</strain>
    </source>
</reference>
<dbReference type="InterPro" id="IPR006696">
    <property type="entry name" value="DUF423"/>
</dbReference>
<reference evidence="6 7" key="1">
    <citation type="submission" date="2006-10" db="EMBL/GenBank/DDBJ databases">
        <title>The Genome Sequence of Batrachochytrium dendrobatidis JEL423.</title>
        <authorList>
            <consortium name="The Broad Institute Genome Sequencing Platform"/>
            <person name="Birren B."/>
            <person name="Lander E."/>
            <person name="Galagan J."/>
            <person name="Cuomo C."/>
            <person name="Devon K."/>
            <person name="Jaffe D."/>
            <person name="Butler J."/>
            <person name="Alvarez P."/>
            <person name="Gnerre S."/>
            <person name="Grabherr M."/>
            <person name="Kleber M."/>
            <person name="Mauceli E."/>
            <person name="Brockman W."/>
            <person name="Young S."/>
            <person name="LaButti K."/>
            <person name="Sykes S."/>
            <person name="DeCaprio D."/>
            <person name="Crawford M."/>
            <person name="Koehrsen M."/>
            <person name="Engels R."/>
            <person name="Montgomery P."/>
            <person name="Pearson M."/>
            <person name="Howarth C."/>
            <person name="Larson L."/>
            <person name="White J."/>
            <person name="O'Leary S."/>
            <person name="Kodira C."/>
            <person name="Zeng Q."/>
            <person name="Yandava C."/>
            <person name="Alvarado L."/>
            <person name="Longcore J."/>
            <person name="James T."/>
        </authorList>
    </citation>
    <scope>NUCLEOTIDE SEQUENCE [LARGE SCALE GENOMIC DNA]</scope>
    <source>
        <strain evidence="6 7">JEL423</strain>
    </source>
</reference>
<evidence type="ECO:0000256" key="5">
    <source>
        <dbReference type="SAM" id="Phobius"/>
    </source>
</evidence>
<evidence type="ECO:0008006" key="8">
    <source>
        <dbReference type="Google" id="ProtNLM"/>
    </source>
</evidence>
<dbReference type="Proteomes" id="UP000077115">
    <property type="component" value="Unassembled WGS sequence"/>
</dbReference>